<dbReference type="EMBL" id="VSSQ01000174">
    <property type="protein sequence ID" value="MPL83326.1"/>
    <property type="molecule type" value="Genomic_DNA"/>
</dbReference>
<proteinExistence type="predicted"/>
<dbReference type="InterPro" id="IPR019271">
    <property type="entry name" value="DUF2284_metal-binding"/>
</dbReference>
<organism evidence="1">
    <name type="scientific">bioreactor metagenome</name>
    <dbReference type="NCBI Taxonomy" id="1076179"/>
    <lineage>
        <taxon>unclassified sequences</taxon>
        <taxon>metagenomes</taxon>
        <taxon>ecological metagenomes</taxon>
    </lineage>
</organism>
<sequence>MKSDKKQGKMDGISELIRFVVEKGGEATLIPVKDIVTAEWVRQKCLFGCNGFGRRFSCPPYTPTPAETRKVLKEYKTAILIKFLGDVGQTKPDRLVSREMTAYVQNVMYDLEKMAFSAGYYKAFGYTGHQCGLCVHCKAKDDGADITDCINRRKMRPSMEAAGIDVYATCASVGWDLEVLSCSEVEGGSVLDSPMTTVMLLLIE</sequence>
<evidence type="ECO:0000313" key="1">
    <source>
        <dbReference type="EMBL" id="MPL83326.1"/>
    </source>
</evidence>
<reference evidence="1" key="1">
    <citation type="submission" date="2019-08" db="EMBL/GenBank/DDBJ databases">
        <authorList>
            <person name="Kucharzyk K."/>
            <person name="Murdoch R.W."/>
            <person name="Higgins S."/>
            <person name="Loffler F."/>
        </authorList>
    </citation>
    <scope>NUCLEOTIDE SEQUENCE</scope>
</reference>
<comment type="caution">
    <text evidence="1">The sequence shown here is derived from an EMBL/GenBank/DDBJ whole genome shotgun (WGS) entry which is preliminary data.</text>
</comment>
<evidence type="ECO:0008006" key="2">
    <source>
        <dbReference type="Google" id="ProtNLM"/>
    </source>
</evidence>
<dbReference type="Pfam" id="PF10050">
    <property type="entry name" value="DUF2284"/>
    <property type="match status" value="1"/>
</dbReference>
<gene>
    <name evidence="1" type="ORF">SDC9_29280</name>
</gene>
<protein>
    <recommendedName>
        <fullName evidence="2">DUF2284 domain-containing protein</fullName>
    </recommendedName>
</protein>
<dbReference type="AlphaFoldDB" id="A0A644UW47"/>
<accession>A0A644UW47</accession>
<name>A0A644UW47_9ZZZZ</name>